<evidence type="ECO:0000313" key="3">
    <source>
        <dbReference type="Proteomes" id="UP000583800"/>
    </source>
</evidence>
<dbReference type="AlphaFoldDB" id="A0A7X0CAH9"/>
<reference evidence="2 3" key="1">
    <citation type="submission" date="2020-08" db="EMBL/GenBank/DDBJ databases">
        <title>Sequencing the genomes of 1000 actinobacteria strains.</title>
        <authorList>
            <person name="Klenk H.-P."/>
        </authorList>
    </citation>
    <scope>NUCLEOTIDE SEQUENCE [LARGE SCALE GENOMIC DNA]</scope>
    <source>
        <strain evidence="2 3">DSM 45913</strain>
    </source>
</reference>
<protein>
    <recommendedName>
        <fullName evidence="1">DUF695 domain-containing protein</fullName>
    </recommendedName>
</protein>
<name>A0A7X0CAH9_9ACTN</name>
<organism evidence="2 3">
    <name type="scientific">Nonomuraea muscovyensis</name>
    <dbReference type="NCBI Taxonomy" id="1124761"/>
    <lineage>
        <taxon>Bacteria</taxon>
        <taxon>Bacillati</taxon>
        <taxon>Actinomycetota</taxon>
        <taxon>Actinomycetes</taxon>
        <taxon>Streptosporangiales</taxon>
        <taxon>Streptosporangiaceae</taxon>
        <taxon>Nonomuraea</taxon>
    </lineage>
</organism>
<gene>
    <name evidence="2" type="ORF">FHU36_008178</name>
</gene>
<comment type="caution">
    <text evidence="2">The sequence shown here is derived from an EMBL/GenBank/DDBJ whole genome shotgun (WGS) entry which is preliminary data.</text>
</comment>
<dbReference type="Proteomes" id="UP000583800">
    <property type="component" value="Unassembled WGS sequence"/>
</dbReference>
<dbReference type="RefSeq" id="WP_185089322.1">
    <property type="nucleotide sequence ID" value="NZ_JACHJB010000004.1"/>
</dbReference>
<evidence type="ECO:0000313" key="2">
    <source>
        <dbReference type="EMBL" id="MBB6351595.1"/>
    </source>
</evidence>
<accession>A0A7X0CAH9</accession>
<sequence>MRLFGRKGDVEDDGIAAFWAWWEGARPRIDALVAAGDAGGLAAELGPMVRAVHPDLVWELAPGKEAAHALVVTAAGDAELRPLAHRWARAAPTGDLLWEFHPSRQASSRAQELTFEVGGVEVSVGKLVLGLRAPLGAARVDVAAHHPIFGELDEDDRMEAALLALDRVLGEDEVARWVGEITAVTHQPIDAVAAVHLPAVVADLASGYEEEQWALLEGQTASGAPLVATARHPLRPVDFPLFDQHVMVTLPYAHRDDTGLPAGESVEALSAFDERLAGLLAEPAAAAVLAVHLSAEGHRIVHVYADPDGDAADRLRELAAGWPEGRARVDVTGDPAWSAVVPFVT</sequence>
<dbReference type="EMBL" id="JACHJB010000004">
    <property type="protein sequence ID" value="MBB6351595.1"/>
    <property type="molecule type" value="Genomic_DNA"/>
</dbReference>
<keyword evidence="3" id="KW-1185">Reference proteome</keyword>
<dbReference type="Pfam" id="PF05117">
    <property type="entry name" value="DUF695"/>
    <property type="match status" value="1"/>
</dbReference>
<dbReference type="InterPro" id="IPR016097">
    <property type="entry name" value="DUF695"/>
</dbReference>
<proteinExistence type="predicted"/>
<evidence type="ECO:0000259" key="1">
    <source>
        <dbReference type="Pfam" id="PF05117"/>
    </source>
</evidence>
<feature type="domain" description="DUF695" evidence="1">
    <location>
        <begin position="240"/>
        <end position="339"/>
    </location>
</feature>